<sequence length="401" mass="43831">MQLFTCGIGRFVLVAVCLCVASSTYGHGDLNPEPGTKAEAAVSVTWRDQGVLLSNGRWQIPGVLMGGEAYPVEEGISVDEARVGVYHRSVHDVFGYLQVSSHAGGQEAELHHAFAGLDFDVGPMLATIVAGRMAAAMTPANGEHASDRLFSETPLALDAFLGRQLNDEGVRLVLSRGPLQLGLESWRGTAFPATPGEGGGSSDAYIHVRDRHGALRYHAGLWWLQADAMNRQDSRYSADGHQHGGAALVVAPEYWFDGNTEMAGAFVRLDWQWTVQTALNVDAQWLQVNTAGVLRDATRRADLDADDNGGWLQASVRHGNHQWGLRWEQLVVENELSGAAAEAMAIETQLYNQGHNPNRTSVIYRWQLHPDVAVRLEAMDDQIQSEQQQRFAVGMVWKAAL</sequence>
<keyword evidence="1" id="KW-0732">Signal</keyword>
<evidence type="ECO:0000313" key="3">
    <source>
        <dbReference type="Proteomes" id="UP000235116"/>
    </source>
</evidence>
<name>A0A2K9LMZ6_9GAMM</name>
<accession>A0A2K9LMZ6</accession>
<dbReference type="Proteomes" id="UP000235116">
    <property type="component" value="Chromosome"/>
</dbReference>
<dbReference type="EMBL" id="CP022684">
    <property type="protein sequence ID" value="AUM12855.1"/>
    <property type="molecule type" value="Genomic_DNA"/>
</dbReference>
<dbReference type="KEGG" id="kak:Kalk_10670"/>
<reference evidence="3" key="1">
    <citation type="submission" date="2017-08" db="EMBL/GenBank/DDBJ databases">
        <title>Direct submision.</title>
        <authorList>
            <person name="Kim S.-J."/>
            <person name="Rhee S.-K."/>
        </authorList>
    </citation>
    <scope>NUCLEOTIDE SEQUENCE [LARGE SCALE GENOMIC DNA]</scope>
    <source>
        <strain evidence="3">GI5</strain>
    </source>
</reference>
<dbReference type="AlphaFoldDB" id="A0A2K9LMZ6"/>
<evidence type="ECO:0008006" key="4">
    <source>
        <dbReference type="Google" id="ProtNLM"/>
    </source>
</evidence>
<gene>
    <name evidence="2" type="ORF">Kalk_10670</name>
</gene>
<evidence type="ECO:0000313" key="2">
    <source>
        <dbReference type="EMBL" id="AUM12855.1"/>
    </source>
</evidence>
<proteinExistence type="predicted"/>
<dbReference type="OrthoDB" id="9788733at2"/>
<keyword evidence="3" id="KW-1185">Reference proteome</keyword>
<dbReference type="SUPFAM" id="SSF56935">
    <property type="entry name" value="Porins"/>
    <property type="match status" value="1"/>
</dbReference>
<organism evidence="2 3">
    <name type="scientific">Ketobacter alkanivorans</name>
    <dbReference type="NCBI Taxonomy" id="1917421"/>
    <lineage>
        <taxon>Bacteria</taxon>
        <taxon>Pseudomonadati</taxon>
        <taxon>Pseudomonadota</taxon>
        <taxon>Gammaproteobacteria</taxon>
        <taxon>Pseudomonadales</taxon>
        <taxon>Ketobacteraceae</taxon>
        <taxon>Ketobacter</taxon>
    </lineage>
</organism>
<dbReference type="RefSeq" id="WP_101894237.1">
    <property type="nucleotide sequence ID" value="NZ_CP022684.1"/>
</dbReference>
<protein>
    <recommendedName>
        <fullName evidence="4">Porin</fullName>
    </recommendedName>
</protein>
<evidence type="ECO:0000256" key="1">
    <source>
        <dbReference type="SAM" id="SignalP"/>
    </source>
</evidence>
<feature type="chain" id="PRO_5014894852" description="Porin" evidence="1">
    <location>
        <begin position="29"/>
        <end position="401"/>
    </location>
</feature>
<feature type="signal peptide" evidence="1">
    <location>
        <begin position="1"/>
        <end position="28"/>
    </location>
</feature>